<dbReference type="AlphaFoldDB" id="A0AB36RIV3"/>
<organism evidence="5 6">
    <name type="scientific">Corynebacterium hadale</name>
    <dbReference type="NCBI Taxonomy" id="2026255"/>
    <lineage>
        <taxon>Bacteria</taxon>
        <taxon>Bacillati</taxon>
        <taxon>Actinomycetota</taxon>
        <taxon>Actinomycetes</taxon>
        <taxon>Mycobacteriales</taxon>
        <taxon>Corynebacteriaceae</taxon>
        <taxon>Corynebacterium</taxon>
    </lineage>
</organism>
<dbReference type="GO" id="GO:0016628">
    <property type="term" value="F:oxidoreductase activity, acting on the CH-CH group of donors, NAD or NADP as acceptor"/>
    <property type="evidence" value="ECO:0007669"/>
    <property type="project" value="InterPro"/>
</dbReference>
<dbReference type="EMBL" id="NSGP01000021">
    <property type="protein sequence ID" value="PAT09088.1"/>
    <property type="molecule type" value="Genomic_DNA"/>
</dbReference>
<dbReference type="Pfam" id="PF00984">
    <property type="entry name" value="UDPG_MGDP_dh"/>
    <property type="match status" value="1"/>
</dbReference>
<feature type="domain" description="UDP-glucose/GDP-mannose dehydrogenase C-terminal" evidence="4">
    <location>
        <begin position="316"/>
        <end position="417"/>
    </location>
</feature>
<dbReference type="GO" id="GO:0051287">
    <property type="term" value="F:NAD binding"/>
    <property type="evidence" value="ECO:0007669"/>
    <property type="project" value="InterPro"/>
</dbReference>
<dbReference type="Gene3D" id="3.40.50.720">
    <property type="entry name" value="NAD(P)-binding Rossmann-like Domain"/>
    <property type="match status" value="2"/>
</dbReference>
<dbReference type="PIRSF" id="PIRSF500136">
    <property type="entry name" value="UDP_ManNAc_DH"/>
    <property type="match status" value="1"/>
</dbReference>
<dbReference type="Pfam" id="PF03721">
    <property type="entry name" value="UDPG_MGDP_dh_N"/>
    <property type="match status" value="1"/>
</dbReference>
<evidence type="ECO:0000259" key="4">
    <source>
        <dbReference type="SMART" id="SM00984"/>
    </source>
</evidence>
<evidence type="ECO:0000256" key="1">
    <source>
        <dbReference type="ARBA" id="ARBA00023002"/>
    </source>
</evidence>
<evidence type="ECO:0000256" key="3">
    <source>
        <dbReference type="PIRNR" id="PIRNR000124"/>
    </source>
</evidence>
<dbReference type="NCBIfam" id="TIGR03026">
    <property type="entry name" value="NDP-sugDHase"/>
    <property type="match status" value="1"/>
</dbReference>
<accession>A0AB36RIV3</accession>
<dbReference type="PANTHER" id="PTHR43491:SF1">
    <property type="entry name" value="UDP-N-ACETYL-D-MANNOSAMINE DEHYDROGENASE"/>
    <property type="match status" value="1"/>
</dbReference>
<dbReference type="InterPro" id="IPR001732">
    <property type="entry name" value="UDP-Glc/GDP-Man_DH_N"/>
</dbReference>
<dbReference type="InterPro" id="IPR017476">
    <property type="entry name" value="UDP-Glc/GDP-Man"/>
</dbReference>
<evidence type="ECO:0000256" key="2">
    <source>
        <dbReference type="ARBA" id="ARBA00023027"/>
    </source>
</evidence>
<dbReference type="PANTHER" id="PTHR43491">
    <property type="entry name" value="UDP-N-ACETYL-D-MANNOSAMINE DEHYDROGENASE"/>
    <property type="match status" value="1"/>
</dbReference>
<dbReference type="InterPro" id="IPR036220">
    <property type="entry name" value="UDP-Glc/GDP-Man_DH_C_sf"/>
</dbReference>
<dbReference type="SUPFAM" id="SSF48179">
    <property type="entry name" value="6-phosphogluconate dehydrogenase C-terminal domain-like"/>
    <property type="match status" value="1"/>
</dbReference>
<keyword evidence="1" id="KW-0560">Oxidoreductase</keyword>
<comment type="similarity">
    <text evidence="3">Belongs to the UDP-glucose/GDP-mannose dehydrogenase family.</text>
</comment>
<dbReference type="InterPro" id="IPR036291">
    <property type="entry name" value="NAD(P)-bd_dom_sf"/>
</dbReference>
<dbReference type="Proteomes" id="UP000218041">
    <property type="component" value="Unassembled WGS sequence"/>
</dbReference>
<dbReference type="InterPro" id="IPR014027">
    <property type="entry name" value="UDP-Glc/GDP-Man_DH_C"/>
</dbReference>
<dbReference type="RefSeq" id="WP_095555723.1">
    <property type="nucleotide sequence ID" value="NZ_NSGP01000021.1"/>
</dbReference>
<dbReference type="InterPro" id="IPR014026">
    <property type="entry name" value="UDP-Glc/GDP-Man_DH_dimer"/>
</dbReference>
<protein>
    <submittedName>
        <fullName evidence="5">UDP-N-acetyl-D-mannosamine dehydrogenase</fullName>
    </submittedName>
</protein>
<evidence type="ECO:0000313" key="6">
    <source>
        <dbReference type="Proteomes" id="UP000218041"/>
    </source>
</evidence>
<evidence type="ECO:0000313" key="5">
    <source>
        <dbReference type="EMBL" id="PAT09088.1"/>
    </source>
</evidence>
<proteinExistence type="inferred from homology"/>
<dbReference type="Pfam" id="PF03720">
    <property type="entry name" value="UDPG_MGDP_dh_C"/>
    <property type="match status" value="1"/>
</dbReference>
<reference evidence="5 6" key="1">
    <citation type="submission" date="2017-08" db="EMBL/GenBank/DDBJ databases">
        <title>Whole genome sequences of 6 clinical strains closest to Corynebacterium imitans.</title>
        <authorList>
            <person name="Bernier A.-M."/>
            <person name="Burdz T."/>
            <person name="Bernard K."/>
        </authorList>
    </citation>
    <scope>NUCLEOTIDE SEQUENCE [LARGE SCALE GENOMIC DNA]</scope>
    <source>
        <strain evidence="5 6">NML92-0415</strain>
    </source>
</reference>
<dbReference type="SUPFAM" id="SSF51735">
    <property type="entry name" value="NAD(P)-binding Rossmann-fold domains"/>
    <property type="match status" value="1"/>
</dbReference>
<keyword evidence="2" id="KW-0520">NAD</keyword>
<dbReference type="GO" id="GO:0016616">
    <property type="term" value="F:oxidoreductase activity, acting on the CH-OH group of donors, NAD or NADP as acceptor"/>
    <property type="evidence" value="ECO:0007669"/>
    <property type="project" value="InterPro"/>
</dbReference>
<dbReference type="SMART" id="SM00984">
    <property type="entry name" value="UDPG_MGDP_dh_C"/>
    <property type="match status" value="1"/>
</dbReference>
<dbReference type="GO" id="GO:0000271">
    <property type="term" value="P:polysaccharide biosynthetic process"/>
    <property type="evidence" value="ECO:0007669"/>
    <property type="project" value="InterPro"/>
</dbReference>
<dbReference type="SUPFAM" id="SSF52413">
    <property type="entry name" value="UDP-glucose/GDP-mannose dehydrogenase C-terminal domain"/>
    <property type="match status" value="1"/>
</dbReference>
<gene>
    <name evidence="5" type="ORF">CKJ80_11195</name>
</gene>
<name>A0AB36RIV3_9CORY</name>
<dbReference type="InterPro" id="IPR008927">
    <property type="entry name" value="6-PGluconate_DH-like_C_sf"/>
</dbReference>
<dbReference type="PIRSF" id="PIRSF000124">
    <property type="entry name" value="UDPglc_GDPman_dh"/>
    <property type="match status" value="1"/>
</dbReference>
<dbReference type="InterPro" id="IPR028359">
    <property type="entry name" value="UDP_ManNAc/GlcNAc_DH"/>
</dbReference>
<comment type="caution">
    <text evidence="5">The sequence shown here is derived from an EMBL/GenBank/DDBJ whole genome shotgun (WGS) entry which is preliminary data.</text>
</comment>
<sequence>MTEQRKRANVCVIGLGYIGLPTAVVLADNLDAVAGFDIDEERRRIVREGASPFVEDGLGELLEEAVTAGKLRIPDQLVPAEQYVIAVPTPILENKTPDLSFLFSVIEELAPFLRGDELVIIESTCPPGTTEQVQARLLDLRPDLVKAIEAEALGIAYCPERVLPGNVIRELRENDRIIGGVTSCSAERAKQLYSSFCEGRLWTTDSRTAEMSKLAENAYRDVNIAFANQLDLLCTEYGVDVWELRDLANRHPRVNILEPGPGVGGHCIAVDPWFLVNGLGEAPLIETARQLNDAKPAAVTDQVLEAVKSDEHPNILSLGLSFKENVDDVRQSPAVEVVKRLSASLPDAMVTAVDPVVSRCPTELLDSPNVRFTRELPQKVDEFDAVVVLVGHRDFKKFDVAEFGSVRVIDTRGLFRERQE</sequence>